<organism evidence="1 2">
    <name type="scientific">Fontibacillus solani</name>
    <dbReference type="NCBI Taxonomy" id="1572857"/>
    <lineage>
        <taxon>Bacteria</taxon>
        <taxon>Bacillati</taxon>
        <taxon>Bacillota</taxon>
        <taxon>Bacilli</taxon>
        <taxon>Bacillales</taxon>
        <taxon>Paenibacillaceae</taxon>
        <taxon>Fontibacillus</taxon>
    </lineage>
</organism>
<name>A0A7W3XSH0_9BACL</name>
<dbReference type="EMBL" id="JACJIP010000020">
    <property type="protein sequence ID" value="MBA9086568.1"/>
    <property type="molecule type" value="Genomic_DNA"/>
</dbReference>
<comment type="caution">
    <text evidence="1">The sequence shown here is derived from an EMBL/GenBank/DDBJ whole genome shotgun (WGS) entry which is preliminary data.</text>
</comment>
<keyword evidence="2" id="KW-1185">Reference proteome</keyword>
<dbReference type="RefSeq" id="WP_182536818.1">
    <property type="nucleotide sequence ID" value="NZ_JACJIP010000020.1"/>
</dbReference>
<evidence type="ECO:0000313" key="1">
    <source>
        <dbReference type="EMBL" id="MBA9086568.1"/>
    </source>
</evidence>
<evidence type="ECO:0000313" key="2">
    <source>
        <dbReference type="Proteomes" id="UP000567067"/>
    </source>
</evidence>
<reference evidence="1 2" key="1">
    <citation type="submission" date="2020-08" db="EMBL/GenBank/DDBJ databases">
        <title>Genomic Encyclopedia of Type Strains, Phase III (KMG-III): the genomes of soil and plant-associated and newly described type strains.</title>
        <authorList>
            <person name="Whitman W."/>
        </authorList>
    </citation>
    <scope>NUCLEOTIDE SEQUENCE [LARGE SCALE GENOMIC DNA]</scope>
    <source>
        <strain evidence="1 2">CECT 8693</strain>
    </source>
</reference>
<sequence length="45" mass="5447">MSWGIRFSNDFKEVEITKLDNPKLWDDQEWVDGAMEKLEQYRNAL</sequence>
<dbReference type="Proteomes" id="UP000567067">
    <property type="component" value="Unassembled WGS sequence"/>
</dbReference>
<protein>
    <submittedName>
        <fullName evidence="1">Uncharacterized protein</fullName>
    </submittedName>
</protein>
<accession>A0A7W3XSH0</accession>
<dbReference type="AlphaFoldDB" id="A0A7W3XSH0"/>
<gene>
    <name evidence="1" type="ORF">FHR92_003048</name>
</gene>
<proteinExistence type="predicted"/>